<keyword evidence="3" id="KW-1185">Reference proteome</keyword>
<name>A0ABR3CZ85_NEUIN</name>
<gene>
    <name evidence="2" type="ORF">QR685DRAFT_575810</name>
</gene>
<comment type="caution">
    <text evidence="2">The sequence shown here is derived from an EMBL/GenBank/DDBJ whole genome shotgun (WGS) entry which is preliminary data.</text>
</comment>
<sequence>MIDQTLHLQVDSLITEIWWQPGVFFIKRTNTLQILHPSQLTPTIPPLRKPRSERYSENSPYGPPHPEIPTRESPLPVKTERKTSLLYNPIQEISKKVRKEKGVSHPTKERSMSRNSSLPADGRGRGWKV</sequence>
<organism evidence="2 3">
    <name type="scientific">Neurospora intermedia</name>
    <dbReference type="NCBI Taxonomy" id="5142"/>
    <lineage>
        <taxon>Eukaryota</taxon>
        <taxon>Fungi</taxon>
        <taxon>Dikarya</taxon>
        <taxon>Ascomycota</taxon>
        <taxon>Pezizomycotina</taxon>
        <taxon>Sordariomycetes</taxon>
        <taxon>Sordariomycetidae</taxon>
        <taxon>Sordariales</taxon>
        <taxon>Sordariaceae</taxon>
        <taxon>Neurospora</taxon>
    </lineage>
</organism>
<feature type="compositionally biased region" description="Basic and acidic residues" evidence="1">
    <location>
        <begin position="100"/>
        <end position="112"/>
    </location>
</feature>
<dbReference type="Proteomes" id="UP001451303">
    <property type="component" value="Unassembled WGS sequence"/>
</dbReference>
<dbReference type="EMBL" id="JAVLET010000015">
    <property type="protein sequence ID" value="KAL0465740.1"/>
    <property type="molecule type" value="Genomic_DNA"/>
</dbReference>
<reference evidence="2 3" key="1">
    <citation type="submission" date="2023-09" db="EMBL/GenBank/DDBJ databases">
        <title>Multi-omics analysis of a traditional fermented food reveals byproduct-associated fungal strains for waste-to-food upcycling.</title>
        <authorList>
            <consortium name="Lawrence Berkeley National Laboratory"/>
            <person name="Rekdal V.M."/>
            <person name="Villalobos-Escobedo J.M."/>
            <person name="Rodriguez-Valeron N."/>
            <person name="Garcia M.O."/>
            <person name="Vasquez D.P."/>
            <person name="Damayanti I."/>
            <person name="Sorensen P.M."/>
            <person name="Baidoo E.E."/>
            <person name="De Carvalho A.C."/>
            <person name="Riley R."/>
            <person name="Lipzen A."/>
            <person name="He G."/>
            <person name="Yan M."/>
            <person name="Haridas S."/>
            <person name="Daum C."/>
            <person name="Yoshinaga Y."/>
            <person name="Ng V."/>
            <person name="Grigoriev I.V."/>
            <person name="Munk R."/>
            <person name="Nuraida L."/>
            <person name="Wijaya C.H."/>
            <person name="Morales P.-C."/>
            <person name="Keasling J.D."/>
        </authorList>
    </citation>
    <scope>NUCLEOTIDE SEQUENCE [LARGE SCALE GENOMIC DNA]</scope>
    <source>
        <strain evidence="2 3">FGSC 2613</strain>
    </source>
</reference>
<protein>
    <submittedName>
        <fullName evidence="2">Uncharacterized protein</fullName>
    </submittedName>
</protein>
<evidence type="ECO:0000313" key="2">
    <source>
        <dbReference type="EMBL" id="KAL0465740.1"/>
    </source>
</evidence>
<feature type="region of interest" description="Disordered" evidence="1">
    <location>
        <begin position="96"/>
        <end position="129"/>
    </location>
</feature>
<feature type="region of interest" description="Disordered" evidence="1">
    <location>
        <begin position="39"/>
        <end position="81"/>
    </location>
</feature>
<evidence type="ECO:0000256" key="1">
    <source>
        <dbReference type="SAM" id="MobiDB-lite"/>
    </source>
</evidence>
<accession>A0ABR3CZ85</accession>
<evidence type="ECO:0000313" key="3">
    <source>
        <dbReference type="Proteomes" id="UP001451303"/>
    </source>
</evidence>
<proteinExistence type="predicted"/>